<dbReference type="Proteomes" id="UP000187283">
    <property type="component" value="Unassembled WGS sequence"/>
</dbReference>
<keyword evidence="3" id="KW-1185">Reference proteome</keyword>
<sequence length="109" mass="12227">MTAGNRRSKRIIEQTISYVESKNVLLEEPEATKKTTKKPRESTKTKTDENKKNSIPKAKKASSIPKSIIAPIIENQKLTVIVDGISSETIFAEAMKHFTKNDSKLIELI</sequence>
<evidence type="ECO:0000313" key="3">
    <source>
        <dbReference type="Proteomes" id="UP000187283"/>
    </source>
</evidence>
<dbReference type="EMBL" id="LSSN01004896">
    <property type="protein sequence ID" value="OMJ10660.1"/>
    <property type="molecule type" value="Genomic_DNA"/>
</dbReference>
<organism evidence="2 3">
    <name type="scientific">Smittium culicis</name>
    <dbReference type="NCBI Taxonomy" id="133412"/>
    <lineage>
        <taxon>Eukaryota</taxon>
        <taxon>Fungi</taxon>
        <taxon>Fungi incertae sedis</taxon>
        <taxon>Zoopagomycota</taxon>
        <taxon>Kickxellomycotina</taxon>
        <taxon>Harpellomycetes</taxon>
        <taxon>Harpellales</taxon>
        <taxon>Legeriomycetaceae</taxon>
        <taxon>Smittium</taxon>
    </lineage>
</organism>
<dbReference type="OrthoDB" id="415889at2759"/>
<feature type="region of interest" description="Disordered" evidence="1">
    <location>
        <begin position="27"/>
        <end position="62"/>
    </location>
</feature>
<protein>
    <submittedName>
        <fullName evidence="2">Uncharacterized protein</fullName>
    </submittedName>
</protein>
<evidence type="ECO:0000313" key="2">
    <source>
        <dbReference type="EMBL" id="OMJ10660.1"/>
    </source>
</evidence>
<reference evidence="2 3" key="1">
    <citation type="submission" date="2017-01" db="EMBL/GenBank/DDBJ databases">
        <authorList>
            <person name="Mah S.A."/>
            <person name="Swanson W.J."/>
            <person name="Moy G.W."/>
            <person name="Vacquier V.D."/>
        </authorList>
    </citation>
    <scope>NUCLEOTIDE SEQUENCE [LARGE SCALE GENOMIC DNA]</scope>
    <source>
        <strain evidence="2 3">GSMNP</strain>
    </source>
</reference>
<gene>
    <name evidence="2" type="ORF">AYI70_g10188</name>
</gene>
<evidence type="ECO:0000256" key="1">
    <source>
        <dbReference type="SAM" id="MobiDB-lite"/>
    </source>
</evidence>
<feature type="compositionally biased region" description="Basic and acidic residues" evidence="1">
    <location>
        <begin position="30"/>
        <end position="52"/>
    </location>
</feature>
<feature type="non-terminal residue" evidence="2">
    <location>
        <position position="109"/>
    </location>
</feature>
<name>A0A1R1X7Q5_9FUNG</name>
<dbReference type="AlphaFoldDB" id="A0A1R1X7Q5"/>
<accession>A0A1R1X7Q5</accession>
<proteinExistence type="predicted"/>
<comment type="caution">
    <text evidence="2">The sequence shown here is derived from an EMBL/GenBank/DDBJ whole genome shotgun (WGS) entry which is preliminary data.</text>
</comment>
<feature type="compositionally biased region" description="Low complexity" evidence="1">
    <location>
        <begin position="53"/>
        <end position="62"/>
    </location>
</feature>